<dbReference type="Gene3D" id="3.40.50.1820">
    <property type="entry name" value="alpha/beta hydrolase"/>
    <property type="match status" value="1"/>
</dbReference>
<dbReference type="RefSeq" id="WP_220644849.1">
    <property type="nucleotide sequence ID" value="NZ_CP080647.1"/>
</dbReference>
<sequence length="173" mass="18080">MAPGTAVQGPPAGDAQLHALTAAALYIQSDDNEGELVGPSLRADPTVIGALRLDLASQDTAYRRQLRQAFFGDVDPDAAGAALGLLSPDAPVGIALGATTLTRDGWGSIPRTYVTCAQDMAIRPAAQRRFITEADAAFPDNPTSVVALDASHSPFLSMPDQVADIVKELDRRA</sequence>
<dbReference type="SUPFAM" id="SSF53474">
    <property type="entry name" value="alpha/beta-Hydrolases"/>
    <property type="match status" value="1"/>
</dbReference>
<evidence type="ECO:0000313" key="2">
    <source>
        <dbReference type="EMBL" id="QYX75692.1"/>
    </source>
</evidence>
<keyword evidence="2" id="KW-0378">Hydrolase</keyword>
<dbReference type="InterPro" id="IPR029058">
    <property type="entry name" value="AB_hydrolase_fold"/>
</dbReference>
<protein>
    <submittedName>
        <fullName evidence="2">Alpha/beta fold hydrolase</fullName>
    </submittedName>
</protein>
<name>A0ABX8XJM8_9ACTN</name>
<dbReference type="Pfam" id="PF12697">
    <property type="entry name" value="Abhydrolase_6"/>
    <property type="match status" value="1"/>
</dbReference>
<keyword evidence="3" id="KW-1185">Reference proteome</keyword>
<dbReference type="PANTHER" id="PTHR37017">
    <property type="entry name" value="AB HYDROLASE-1 DOMAIN-CONTAINING PROTEIN-RELATED"/>
    <property type="match status" value="1"/>
</dbReference>
<dbReference type="Proteomes" id="UP000827138">
    <property type="component" value="Chromosome"/>
</dbReference>
<dbReference type="InterPro" id="IPR052897">
    <property type="entry name" value="Sec-Metab_Biosynth_Hydrolase"/>
</dbReference>
<dbReference type="EMBL" id="CP080647">
    <property type="protein sequence ID" value="QYX75692.1"/>
    <property type="molecule type" value="Genomic_DNA"/>
</dbReference>
<evidence type="ECO:0000259" key="1">
    <source>
        <dbReference type="Pfam" id="PF12697"/>
    </source>
</evidence>
<feature type="domain" description="AB hydrolase-1" evidence="1">
    <location>
        <begin position="23"/>
        <end position="164"/>
    </location>
</feature>
<organism evidence="2 3">
    <name type="scientific">Streptomyces akebiae</name>
    <dbReference type="NCBI Taxonomy" id="2865673"/>
    <lineage>
        <taxon>Bacteria</taxon>
        <taxon>Bacillati</taxon>
        <taxon>Actinomycetota</taxon>
        <taxon>Actinomycetes</taxon>
        <taxon>Kitasatosporales</taxon>
        <taxon>Streptomycetaceae</taxon>
        <taxon>Streptomyces</taxon>
    </lineage>
</organism>
<dbReference type="GO" id="GO:0016787">
    <property type="term" value="F:hydrolase activity"/>
    <property type="evidence" value="ECO:0007669"/>
    <property type="project" value="UniProtKB-KW"/>
</dbReference>
<dbReference type="InterPro" id="IPR000073">
    <property type="entry name" value="AB_hydrolase_1"/>
</dbReference>
<dbReference type="PANTHER" id="PTHR37017:SF11">
    <property type="entry name" value="ESTERASE_LIPASE_THIOESTERASE DOMAIN-CONTAINING PROTEIN"/>
    <property type="match status" value="1"/>
</dbReference>
<gene>
    <name evidence="2" type="ORF">K1J60_03425</name>
</gene>
<accession>A0ABX8XJM8</accession>
<reference evidence="2 3" key="1">
    <citation type="submission" date="2021-08" db="EMBL/GenBank/DDBJ databases">
        <authorList>
            <person name="Ping M."/>
        </authorList>
    </citation>
    <scope>NUCLEOTIDE SEQUENCE [LARGE SCALE GENOMIC DNA]</scope>
    <source>
        <strain evidence="2 3">MG28</strain>
    </source>
</reference>
<evidence type="ECO:0000313" key="3">
    <source>
        <dbReference type="Proteomes" id="UP000827138"/>
    </source>
</evidence>
<proteinExistence type="predicted"/>